<sequence>MDMTKNKATANTANRLVCQNKKAYHDYEIVEKLEAGIVLVGTEVKSLREGRANLKDSYAKIRKGEVFLYGLHISPYTHASYDNHDPERVRKLLLHNYEIKRLTGRTQERGFSLIPLKIYFSNGRAKVELGLARGKKLFDKRESLKRKEEIREMDRLRKHRRES</sequence>
<dbReference type="GO" id="GO:0003723">
    <property type="term" value="F:RNA binding"/>
    <property type="evidence" value="ECO:0007669"/>
    <property type="project" value="UniProtKB-UniRule"/>
</dbReference>
<evidence type="ECO:0000313" key="4">
    <source>
        <dbReference type="EMBL" id="GLI33419.1"/>
    </source>
</evidence>
<protein>
    <recommendedName>
        <fullName evidence="3">SsrA-binding protein</fullName>
    </recommendedName>
    <alternativeName>
        <fullName evidence="3">Small protein B</fullName>
    </alternativeName>
</protein>
<dbReference type="HAMAP" id="MF_00023">
    <property type="entry name" value="SmpB"/>
    <property type="match status" value="1"/>
</dbReference>
<dbReference type="EMBL" id="BSDR01000001">
    <property type="protein sequence ID" value="GLI33419.1"/>
    <property type="molecule type" value="Genomic_DNA"/>
</dbReference>
<dbReference type="Proteomes" id="UP001144372">
    <property type="component" value="Unassembled WGS sequence"/>
</dbReference>
<dbReference type="NCBIfam" id="TIGR00086">
    <property type="entry name" value="smpB"/>
    <property type="match status" value="1"/>
</dbReference>
<dbReference type="NCBIfam" id="NF003843">
    <property type="entry name" value="PRK05422.1"/>
    <property type="match status" value="1"/>
</dbReference>
<evidence type="ECO:0000256" key="2">
    <source>
        <dbReference type="ARBA" id="ARBA00022884"/>
    </source>
</evidence>
<keyword evidence="5" id="KW-1185">Reference proteome</keyword>
<evidence type="ECO:0000256" key="1">
    <source>
        <dbReference type="ARBA" id="ARBA00022490"/>
    </source>
</evidence>
<dbReference type="PANTHER" id="PTHR30308">
    <property type="entry name" value="TMRNA-BINDING COMPONENT OF TRANS-TRANSLATION TAGGING COMPLEX"/>
    <property type="match status" value="1"/>
</dbReference>
<keyword evidence="2 3" id="KW-0694">RNA-binding</keyword>
<gene>
    <name evidence="3 4" type="primary">smpB</name>
    <name evidence="4" type="ORF">DAMNIGENAA_08520</name>
</gene>
<dbReference type="InterPro" id="IPR020081">
    <property type="entry name" value="SsrA-bd_prot_CS"/>
</dbReference>
<comment type="similarity">
    <text evidence="3">Belongs to the SmpB family.</text>
</comment>
<comment type="subcellular location">
    <subcellularLocation>
        <location evidence="3">Cytoplasm</location>
    </subcellularLocation>
    <text evidence="3">The tmRNA-SmpB complex associates with stalled 70S ribosomes.</text>
</comment>
<dbReference type="InterPro" id="IPR023620">
    <property type="entry name" value="SmpB"/>
</dbReference>
<dbReference type="PROSITE" id="PS01317">
    <property type="entry name" value="SSRP"/>
    <property type="match status" value="1"/>
</dbReference>
<dbReference type="Gene3D" id="2.40.280.10">
    <property type="match status" value="1"/>
</dbReference>
<dbReference type="InterPro" id="IPR000037">
    <property type="entry name" value="SsrA-bd_prot"/>
</dbReference>
<keyword evidence="1 3" id="KW-0963">Cytoplasm</keyword>
<dbReference type="PANTHER" id="PTHR30308:SF2">
    <property type="entry name" value="SSRA-BINDING PROTEIN"/>
    <property type="match status" value="1"/>
</dbReference>
<evidence type="ECO:0000313" key="5">
    <source>
        <dbReference type="Proteomes" id="UP001144372"/>
    </source>
</evidence>
<evidence type="ECO:0000256" key="3">
    <source>
        <dbReference type="HAMAP-Rule" id="MF_00023"/>
    </source>
</evidence>
<organism evidence="4 5">
    <name type="scientific">Desulforhabdus amnigena</name>
    <dbReference type="NCBI Taxonomy" id="40218"/>
    <lineage>
        <taxon>Bacteria</taxon>
        <taxon>Pseudomonadati</taxon>
        <taxon>Thermodesulfobacteriota</taxon>
        <taxon>Syntrophobacteria</taxon>
        <taxon>Syntrophobacterales</taxon>
        <taxon>Syntrophobacteraceae</taxon>
        <taxon>Desulforhabdus</taxon>
    </lineage>
</organism>
<dbReference type="GO" id="GO:0070929">
    <property type="term" value="P:trans-translation"/>
    <property type="evidence" value="ECO:0007669"/>
    <property type="project" value="UniProtKB-UniRule"/>
</dbReference>
<comment type="caution">
    <text evidence="4">The sequence shown here is derived from an EMBL/GenBank/DDBJ whole genome shotgun (WGS) entry which is preliminary data.</text>
</comment>
<dbReference type="GO" id="GO:0005829">
    <property type="term" value="C:cytosol"/>
    <property type="evidence" value="ECO:0007669"/>
    <property type="project" value="TreeGrafter"/>
</dbReference>
<comment type="function">
    <text evidence="3">Required for rescue of stalled ribosomes mediated by trans-translation. Binds to transfer-messenger RNA (tmRNA), required for stable association of tmRNA with ribosomes. tmRNA and SmpB together mimic tRNA shape, replacing the anticodon stem-loop with SmpB. tmRNA is encoded by the ssrA gene; the 2 termini fold to resemble tRNA(Ala) and it encodes a 'tag peptide', a short internal open reading frame. During trans-translation Ala-aminoacylated tmRNA acts like a tRNA, entering the A-site of stalled ribosomes, displacing the stalled mRNA. The ribosome then switches to translate the ORF on the tmRNA; the nascent peptide is terminated with the 'tag peptide' encoded by the tmRNA and targeted for degradation. The ribosome is freed to recommence translation, which seems to be the essential function of trans-translation.</text>
</comment>
<dbReference type="Pfam" id="PF01668">
    <property type="entry name" value="SmpB"/>
    <property type="match status" value="1"/>
</dbReference>
<dbReference type="GO" id="GO:0070930">
    <property type="term" value="P:trans-translation-dependent protein tagging"/>
    <property type="evidence" value="ECO:0007669"/>
    <property type="project" value="TreeGrafter"/>
</dbReference>
<accession>A0A9W6CVQ6</accession>
<name>A0A9W6CVQ6_9BACT</name>
<dbReference type="SUPFAM" id="SSF74982">
    <property type="entry name" value="Small protein B (SmpB)"/>
    <property type="match status" value="1"/>
</dbReference>
<reference evidence="4" key="1">
    <citation type="submission" date="2022-12" db="EMBL/GenBank/DDBJ databases">
        <title>Reference genome sequencing for broad-spectrum identification of bacterial and archaeal isolates by mass spectrometry.</title>
        <authorList>
            <person name="Sekiguchi Y."/>
            <person name="Tourlousse D.M."/>
        </authorList>
    </citation>
    <scope>NUCLEOTIDE SEQUENCE</scope>
    <source>
        <strain evidence="4">ASRB1</strain>
    </source>
</reference>
<proteinExistence type="inferred from homology"/>
<dbReference type="AlphaFoldDB" id="A0A9W6CVQ6"/>
<dbReference type="CDD" id="cd09294">
    <property type="entry name" value="SmpB"/>
    <property type="match status" value="1"/>
</dbReference>